<dbReference type="Pfam" id="PF00179">
    <property type="entry name" value="UQ_con"/>
    <property type="match status" value="1"/>
</dbReference>
<feature type="compositionally biased region" description="Polar residues" evidence="28">
    <location>
        <begin position="19"/>
        <end position="35"/>
    </location>
</feature>
<dbReference type="AlphaFoldDB" id="A0AAE0RKC6"/>
<dbReference type="Pfam" id="PF21229">
    <property type="entry name" value="TdIF1_2nd"/>
    <property type="match status" value="1"/>
</dbReference>
<evidence type="ECO:0000256" key="24">
    <source>
        <dbReference type="ARBA" id="ARBA00068890"/>
    </source>
</evidence>
<dbReference type="PROSITE" id="PS50020">
    <property type="entry name" value="WW_DOMAIN_2"/>
    <property type="match status" value="1"/>
</dbReference>
<dbReference type="EC" id="2.3.2.24" evidence="15"/>
<dbReference type="InterPro" id="IPR016135">
    <property type="entry name" value="UBQ-conjugating_enzyme/RWD"/>
</dbReference>
<gene>
    <name evidence="31" type="ORF">QTP70_022415</name>
</gene>
<keyword evidence="6" id="KW-0808">Transferase</keyword>
<feature type="active site" description="Glycyl thioester intermediate" evidence="27">
    <location>
        <position position="1104"/>
    </location>
</feature>
<organism evidence="31 32">
    <name type="scientific">Hemibagrus guttatus</name>
    <dbReference type="NCBI Taxonomy" id="175788"/>
    <lineage>
        <taxon>Eukaryota</taxon>
        <taxon>Metazoa</taxon>
        <taxon>Chordata</taxon>
        <taxon>Craniata</taxon>
        <taxon>Vertebrata</taxon>
        <taxon>Euteleostomi</taxon>
        <taxon>Actinopterygii</taxon>
        <taxon>Neopterygii</taxon>
        <taxon>Teleostei</taxon>
        <taxon>Ostariophysi</taxon>
        <taxon>Siluriformes</taxon>
        <taxon>Bagridae</taxon>
        <taxon>Hemibagrus</taxon>
    </lineage>
</organism>
<feature type="region of interest" description="Disordered" evidence="28">
    <location>
        <begin position="831"/>
        <end position="888"/>
    </location>
</feature>
<evidence type="ECO:0000256" key="25">
    <source>
        <dbReference type="ARBA" id="ARBA00076956"/>
    </source>
</evidence>
<dbReference type="SUPFAM" id="SSF54495">
    <property type="entry name" value="UBC-like"/>
    <property type="match status" value="1"/>
</dbReference>
<evidence type="ECO:0000256" key="5">
    <source>
        <dbReference type="ARBA" id="ARBA00022618"/>
    </source>
</evidence>
<dbReference type="InterPro" id="IPR000608">
    <property type="entry name" value="UBC"/>
</dbReference>
<feature type="region of interest" description="Disordered" evidence="28">
    <location>
        <begin position="1"/>
        <end position="35"/>
    </location>
</feature>
<evidence type="ECO:0000256" key="22">
    <source>
        <dbReference type="ARBA" id="ARBA00061408"/>
    </source>
</evidence>
<keyword evidence="4" id="KW-0489">Methyltransferase</keyword>
<dbReference type="InterPro" id="IPR001202">
    <property type="entry name" value="WW_dom"/>
</dbReference>
<dbReference type="Proteomes" id="UP001274896">
    <property type="component" value="Unassembled WGS sequence"/>
</dbReference>
<keyword evidence="7" id="KW-0547">Nucleotide-binding</keyword>
<dbReference type="InterPro" id="IPR029048">
    <property type="entry name" value="HSP70_C_sf"/>
</dbReference>
<evidence type="ECO:0000256" key="17">
    <source>
        <dbReference type="ARBA" id="ARBA00041791"/>
    </source>
</evidence>
<dbReference type="Pfam" id="PF18192">
    <property type="entry name" value="DNTTIP1_dimer"/>
    <property type="match status" value="1"/>
</dbReference>
<evidence type="ECO:0000256" key="14">
    <source>
        <dbReference type="ARBA" id="ARBA00035845"/>
    </source>
</evidence>
<reference evidence="31" key="1">
    <citation type="submission" date="2023-06" db="EMBL/GenBank/DDBJ databases">
        <title>Male Hemibagrus guttatus genome.</title>
        <authorList>
            <person name="Bian C."/>
        </authorList>
    </citation>
    <scope>NUCLEOTIDE SEQUENCE</scope>
    <source>
        <strain evidence="31">Male_cb2023</strain>
        <tissue evidence="31">Muscle</tissue>
    </source>
</reference>
<comment type="subcellular location">
    <subcellularLocation>
        <location evidence="2">Nucleus</location>
    </subcellularLocation>
</comment>
<name>A0AAE0RKC6_9TELE</name>
<dbReference type="EC" id="2.1.1.62" evidence="23"/>
<feature type="region of interest" description="Disordered" evidence="28">
    <location>
        <begin position="88"/>
        <end position="172"/>
    </location>
</feature>
<dbReference type="GO" id="GO:0016422">
    <property type="term" value="F:mRNA (2'-O-methyladenosine-N6-)-methyltransferase activity"/>
    <property type="evidence" value="ECO:0007669"/>
    <property type="project" value="UniProtKB-EC"/>
</dbReference>
<evidence type="ECO:0000256" key="7">
    <source>
        <dbReference type="ARBA" id="ARBA00022741"/>
    </source>
</evidence>
<evidence type="ECO:0000259" key="29">
    <source>
        <dbReference type="PROSITE" id="PS50020"/>
    </source>
</evidence>
<evidence type="ECO:0000313" key="31">
    <source>
        <dbReference type="EMBL" id="KAK3556914.1"/>
    </source>
</evidence>
<evidence type="ECO:0000256" key="28">
    <source>
        <dbReference type="SAM" id="MobiDB-lite"/>
    </source>
</evidence>
<sequence>MTSENHSTIKGDSGMIMSPTGSSAQAPPLTPSTSKAIQDLPDELVQAGWAKCWSKRENRPYYFNRFTNQSLWEMPVLGQHDVISDPLGLNAAPASADGTGDAGLGNGQRKRRPSEDTSSGGPNSFKRPKVEIPVTPTTPTIPISPSTPGTKPWNSTLDEKQAQPSTPAPAPAPYRPSVIYWDLDIQTNAVIKERAPFNYLPPHPEIELQRAQLTTKLRQHYHELCYQREGIEPPRESFNRWLLERKVMDKGVDPLLPSECEPVISPSMFREVMNDIPIRLSRIKYKEEARKLLFKYAEAAKKMIDSRNATPDSRKVVKWNVEDTMNWLRRDHSASKEDYMDRLEHLRKQCGPHVTAVAKDSVEGICTKIYHISAEYVRRIRQAHLNLLKECNIMVDGAENAEVQDRLVYCYPVRLSIPSPPQPRVELHFETDIACLRYKGEMVKVNRGHFNKLELLYRYSCIDDPRFEKFLSRVWCLVKRYQVMFGSGVNEGSGLQGALPVPVFEALNKQFGVTFECFASPLNCYFKQFCSAFPDIDGFFGSRGPFLSFSPVSGSFEANPPFCEEFMDAMVTHFEELLENSSEPLSFIIFVPEWRDPLTPALTRMESSRFRRHQMSVPAFEHEYRSGSQHICKREDMYYKAIHGTAVIFLQNNAGFAKWEPTSERIQELLGAYKITGRSLSSPGPSSSSSGDRDSKPSHERSGSLEAPGSHEIMLEQEGIIPKLFPQSWEHEIVQNVLNPWNIMIKHRQVQRRGRRSQMAVSYTDPVISMDLLRTVLQPSFNDDILAVFKKYMKFFEKAASNVKENVGEDVQTDQLIKEACRNCLEHAKQLFPDPEKPTQRPLFDPSIKRSRQMDDDSSQRGSPIPKKRKGRPPLPTLPYDRSIPYSAPIKPKITEPIKREGPKWDPARLTEKSTFVLGSRANKALGMGGTRGRIYIKHADLFKYAADAQDKQWLAERQHMRATGGKMAYLLIEEDIQDLALSEEYKLEAMASQNLDPAAASSTAALKGNETSGSVSKGSVTKRLQQELMTLMMSGDKGISAFPESDNLFKWIGTIDGAQGTVYEGLRYKLSLEFPSGYPYNAPRVKFITSCFHPNVDENGFICLDILKDKWSALYDVRSILLSIQSLLGEPNNDSPMNSAAAELWDNQEAFKAHLHATYKN</sequence>
<dbReference type="Gene3D" id="3.10.110.10">
    <property type="entry name" value="Ubiquitin Conjugating Enzyme"/>
    <property type="match status" value="1"/>
</dbReference>
<feature type="region of interest" description="Disordered" evidence="28">
    <location>
        <begin position="677"/>
        <end position="709"/>
    </location>
</feature>
<dbReference type="FunFam" id="2.20.70.10:FF:000036">
    <property type="entry name" value="Phosphorylated CTD-interacting factor 1"/>
    <property type="match status" value="1"/>
</dbReference>
<comment type="similarity">
    <text evidence="22">Belongs to the CAPAM family.</text>
</comment>
<keyword evidence="13" id="KW-0131">Cell cycle</keyword>
<evidence type="ECO:0000256" key="2">
    <source>
        <dbReference type="ARBA" id="ARBA00004123"/>
    </source>
</evidence>
<dbReference type="GO" id="GO:0051301">
    <property type="term" value="P:cell division"/>
    <property type="evidence" value="ECO:0007669"/>
    <property type="project" value="UniProtKB-KW"/>
</dbReference>
<proteinExistence type="inferred from homology"/>
<dbReference type="FunFam" id="3.10.110.10:FF:000039">
    <property type="entry name" value="Ubiquitin-conjugating enzyme E2 C"/>
    <property type="match status" value="1"/>
</dbReference>
<evidence type="ECO:0000256" key="6">
    <source>
        <dbReference type="ARBA" id="ARBA00022679"/>
    </source>
</evidence>
<dbReference type="InterPro" id="IPR049121">
    <property type="entry name" value="TdIF1_C"/>
</dbReference>
<evidence type="ECO:0000256" key="12">
    <source>
        <dbReference type="ARBA" id="ARBA00023242"/>
    </source>
</evidence>
<evidence type="ECO:0000256" key="13">
    <source>
        <dbReference type="ARBA" id="ARBA00023306"/>
    </source>
</evidence>
<dbReference type="PROSITE" id="PS50127">
    <property type="entry name" value="UBC_2"/>
    <property type="match status" value="1"/>
</dbReference>
<evidence type="ECO:0000256" key="23">
    <source>
        <dbReference type="ARBA" id="ARBA00066738"/>
    </source>
</evidence>
<comment type="catalytic activity">
    <reaction evidence="14">
        <text>S-ubiquitinyl-[E1 ubiquitin-activating enzyme]-L-cysteine + [acceptor protein]-L-lysine = [E1 ubiquitin-activating enzyme]-L-cysteine + N(6)-monoubiquitinyl-[acceptor protein]-L-lysine.</text>
        <dbReference type="EC" id="2.3.2.24"/>
    </reaction>
</comment>
<dbReference type="InterPro" id="IPR041384">
    <property type="entry name" value="DNTTIP1_dimer"/>
</dbReference>
<dbReference type="GO" id="GO:0061631">
    <property type="term" value="F:ubiquitin conjugating enzyme activity"/>
    <property type="evidence" value="ECO:0007669"/>
    <property type="project" value="UniProtKB-EC"/>
</dbReference>
<dbReference type="InterPro" id="IPR023313">
    <property type="entry name" value="UBQ-conjugating_AS"/>
</dbReference>
<evidence type="ECO:0000313" key="32">
    <source>
        <dbReference type="Proteomes" id="UP001274896"/>
    </source>
</evidence>
<dbReference type="InterPro" id="IPR022035">
    <property type="entry name" value="PCIF1_WW"/>
</dbReference>
<dbReference type="CDD" id="cd00201">
    <property type="entry name" value="WW"/>
    <property type="match status" value="1"/>
</dbReference>
<dbReference type="Gene3D" id="2.20.70.10">
    <property type="match status" value="1"/>
</dbReference>
<comment type="caution">
    <text evidence="31">The sequence shown here is derived from an EMBL/GenBank/DDBJ whole genome shotgun (WGS) entry which is preliminary data.</text>
</comment>
<evidence type="ECO:0000256" key="15">
    <source>
        <dbReference type="ARBA" id="ARBA00039076"/>
    </source>
</evidence>
<comment type="function">
    <text evidence="21">Accepts ubiquitin from the E1 complex and catalyzes its covalent attachment to other proteins. In vitro catalyzes 'Lys-11'- and 'Lys-48'-linked polyubiquitination. Acts as an essential factor of the anaphase promoting complex/cyclosome (APC/C), a cell cycle-regulated ubiquitin ligase that controls progression through mitosis. Acts by initiating 'Lys-11'-linked polyubiquitin chains on APC/C substrates, leading to the degradation of APC/C substrates by the proteasome and promoting mitotic exit.</text>
</comment>
<evidence type="ECO:0000256" key="1">
    <source>
        <dbReference type="ARBA" id="ARBA00000485"/>
    </source>
</evidence>
<evidence type="ECO:0000256" key="21">
    <source>
        <dbReference type="ARBA" id="ARBA00058373"/>
    </source>
</evidence>
<feature type="compositionally biased region" description="Polar residues" evidence="28">
    <location>
        <begin position="1"/>
        <end position="10"/>
    </location>
</feature>
<evidence type="ECO:0000256" key="19">
    <source>
        <dbReference type="ARBA" id="ARBA00042389"/>
    </source>
</evidence>
<evidence type="ECO:0000256" key="9">
    <source>
        <dbReference type="ARBA" id="ARBA00022786"/>
    </source>
</evidence>
<evidence type="ECO:0000256" key="16">
    <source>
        <dbReference type="ARBA" id="ARBA00039887"/>
    </source>
</evidence>
<dbReference type="Pfam" id="PF12237">
    <property type="entry name" value="PCIF1_WW"/>
    <property type="match status" value="1"/>
</dbReference>
<dbReference type="GO" id="GO:0003677">
    <property type="term" value="F:DNA binding"/>
    <property type="evidence" value="ECO:0007669"/>
    <property type="project" value="InterPro"/>
</dbReference>
<keyword evidence="8" id="KW-0498">Mitosis</keyword>
<evidence type="ECO:0000256" key="18">
    <source>
        <dbReference type="ARBA" id="ARBA00042312"/>
    </source>
</evidence>
<evidence type="ECO:0000256" key="27">
    <source>
        <dbReference type="PROSITE-ProRule" id="PRU10133"/>
    </source>
</evidence>
<feature type="compositionally biased region" description="Low complexity" evidence="28">
    <location>
        <begin position="677"/>
        <end position="690"/>
    </location>
</feature>
<dbReference type="InterPro" id="IPR036020">
    <property type="entry name" value="WW_dom_sf"/>
</dbReference>
<evidence type="ECO:0000256" key="8">
    <source>
        <dbReference type="ARBA" id="ARBA00022776"/>
    </source>
</evidence>
<dbReference type="GO" id="GO:0005524">
    <property type="term" value="F:ATP binding"/>
    <property type="evidence" value="ECO:0007669"/>
    <property type="project" value="UniProtKB-KW"/>
</dbReference>
<dbReference type="GO" id="GO:0005634">
    <property type="term" value="C:nucleus"/>
    <property type="evidence" value="ECO:0007669"/>
    <property type="project" value="UniProtKB-SubCell"/>
</dbReference>
<evidence type="ECO:0000256" key="26">
    <source>
        <dbReference type="ARBA" id="ARBA00077307"/>
    </source>
</evidence>
<feature type="compositionally biased region" description="Basic and acidic residues" evidence="28">
    <location>
        <begin position="691"/>
        <end position="703"/>
    </location>
</feature>
<feature type="compositionally biased region" description="Low complexity" evidence="28">
    <location>
        <begin position="131"/>
        <end position="152"/>
    </location>
</feature>
<dbReference type="CDD" id="cd23791">
    <property type="entry name" value="UBCc_UBE2C"/>
    <property type="match status" value="1"/>
</dbReference>
<dbReference type="SMART" id="SM00456">
    <property type="entry name" value="WW"/>
    <property type="match status" value="1"/>
</dbReference>
<dbReference type="PROSITE" id="PS00183">
    <property type="entry name" value="UBC_1"/>
    <property type="match status" value="1"/>
</dbReference>
<keyword evidence="5" id="KW-0132">Cell division</keyword>
<evidence type="ECO:0000256" key="11">
    <source>
        <dbReference type="ARBA" id="ARBA00022843"/>
    </source>
</evidence>
<dbReference type="EC" id="2.3.2.23" evidence="3"/>
<keyword evidence="9" id="KW-0833">Ubl conjugation pathway</keyword>
<evidence type="ECO:0000256" key="20">
    <source>
        <dbReference type="ARBA" id="ARBA00042725"/>
    </source>
</evidence>
<dbReference type="GO" id="GO:0099122">
    <property type="term" value="F:RNA polymerase II C-terminal domain binding"/>
    <property type="evidence" value="ECO:0007669"/>
    <property type="project" value="InterPro"/>
</dbReference>
<keyword evidence="12" id="KW-0539">Nucleus</keyword>
<dbReference type="SUPFAM" id="SSF51045">
    <property type="entry name" value="WW domain"/>
    <property type="match status" value="1"/>
</dbReference>
<dbReference type="GO" id="GO:0032259">
    <property type="term" value="P:methylation"/>
    <property type="evidence" value="ECO:0007669"/>
    <property type="project" value="UniProtKB-KW"/>
</dbReference>
<keyword evidence="11" id="KW-0832">Ubl conjugation</keyword>
<evidence type="ECO:0000256" key="4">
    <source>
        <dbReference type="ARBA" id="ARBA00022603"/>
    </source>
</evidence>
<evidence type="ECO:0000259" key="30">
    <source>
        <dbReference type="PROSITE" id="PS50127"/>
    </source>
</evidence>
<comment type="catalytic activity">
    <reaction evidence="1">
        <text>S-ubiquitinyl-[E1 ubiquitin-activating enzyme]-L-cysteine + [E2 ubiquitin-conjugating enzyme]-L-cysteine = [E1 ubiquitin-activating enzyme]-L-cysteine + S-ubiquitinyl-[E2 ubiquitin-conjugating enzyme]-L-cysteine.</text>
        <dbReference type="EC" id="2.3.2.23"/>
    </reaction>
</comment>
<evidence type="ECO:0000256" key="3">
    <source>
        <dbReference type="ARBA" id="ARBA00012486"/>
    </source>
</evidence>
<accession>A0AAE0RKC6</accession>
<evidence type="ECO:0000256" key="10">
    <source>
        <dbReference type="ARBA" id="ARBA00022840"/>
    </source>
</evidence>
<dbReference type="EMBL" id="JAUCMX010000001">
    <property type="protein sequence ID" value="KAK3556914.1"/>
    <property type="molecule type" value="Genomic_DNA"/>
</dbReference>
<dbReference type="PANTHER" id="PTHR21727:SF0">
    <property type="entry name" value="MRNA (2'-O-METHYLADENOSINE-N(6)-)-METHYLTRANSFERASE"/>
    <property type="match status" value="1"/>
</dbReference>
<dbReference type="InterPro" id="IPR039881">
    <property type="entry name" value="PCIF1-like"/>
</dbReference>
<feature type="domain" description="WW" evidence="29">
    <location>
        <begin position="43"/>
        <end position="77"/>
    </location>
</feature>
<dbReference type="Gene3D" id="1.20.1270.10">
    <property type="match status" value="1"/>
</dbReference>
<keyword evidence="32" id="KW-1185">Reference proteome</keyword>
<feature type="domain" description="UBC core" evidence="30">
    <location>
        <begin position="1020"/>
        <end position="1162"/>
    </location>
</feature>
<dbReference type="Pfam" id="PF00397">
    <property type="entry name" value="WW"/>
    <property type="match status" value="1"/>
</dbReference>
<dbReference type="PANTHER" id="PTHR21727">
    <property type="entry name" value="PHOSPHORYLATED CTD INTERACTING FACTOR 1"/>
    <property type="match status" value="1"/>
</dbReference>
<protein>
    <recommendedName>
        <fullName evidence="16">Ubiquitin-conjugating enzyme E2 C</fullName>
        <ecNumber evidence="23">2.1.1.62</ecNumber>
        <ecNumber evidence="3">2.3.2.23</ecNumber>
        <ecNumber evidence="15">2.3.2.24</ecNumber>
    </recommendedName>
    <alternativeName>
        <fullName evidence="20">(E3-independent) E2 ubiquitin-conjugating enzyme C</fullName>
    </alternativeName>
    <alternativeName>
        <fullName evidence="25">Cap-specific adenosine methyltransferase</fullName>
    </alternativeName>
    <alternativeName>
        <fullName evidence="17">E2 ubiquitin-conjugating enzyme C</fullName>
    </alternativeName>
    <alternativeName>
        <fullName evidence="26">Phosphorylated CTD-interacting factor 1</fullName>
    </alternativeName>
    <alternativeName>
        <fullName evidence="19">Ubiquitin carrier protein C</fullName>
    </alternativeName>
    <alternativeName>
        <fullName evidence="18">Ubiquitin-protein ligase C</fullName>
    </alternativeName>
    <alternativeName>
        <fullName evidence="24">mRNA (2'-O-methyladenosine-N(6)-)-methyltransferase</fullName>
    </alternativeName>
</protein>
<dbReference type="FunFam" id="1.20.1270.10:FF:000020">
    <property type="entry name" value="Phosphorylated CTD-interacting factor 1"/>
    <property type="match status" value="1"/>
</dbReference>
<keyword evidence="10" id="KW-0067">ATP-binding</keyword>
<dbReference type="SMART" id="SM00212">
    <property type="entry name" value="UBCc"/>
    <property type="match status" value="1"/>
</dbReference>